<dbReference type="GO" id="GO:0003677">
    <property type="term" value="F:DNA binding"/>
    <property type="evidence" value="ECO:0007669"/>
    <property type="project" value="UniProtKB-KW"/>
</dbReference>
<evidence type="ECO:0000313" key="5">
    <source>
        <dbReference type="EMBL" id="KAE8674796.1"/>
    </source>
</evidence>
<dbReference type="InterPro" id="IPR000571">
    <property type="entry name" value="Znf_CCCH"/>
</dbReference>
<keyword evidence="2" id="KW-0862">Zinc</keyword>
<evidence type="ECO:0000256" key="1">
    <source>
        <dbReference type="ARBA" id="ARBA00023125"/>
    </source>
</evidence>
<feature type="zinc finger region" description="C3H1-type" evidence="2">
    <location>
        <begin position="770"/>
        <end position="798"/>
    </location>
</feature>
<feature type="compositionally biased region" description="Basic and acidic residues" evidence="3">
    <location>
        <begin position="324"/>
        <end position="336"/>
    </location>
</feature>
<feature type="compositionally biased region" description="Low complexity" evidence="3">
    <location>
        <begin position="233"/>
        <end position="248"/>
    </location>
</feature>
<dbReference type="GO" id="GO:0008270">
    <property type="term" value="F:zinc ion binding"/>
    <property type="evidence" value="ECO:0007669"/>
    <property type="project" value="UniProtKB-KW"/>
</dbReference>
<evidence type="ECO:0000256" key="2">
    <source>
        <dbReference type="PROSITE-ProRule" id="PRU00723"/>
    </source>
</evidence>
<feature type="compositionally biased region" description="Polar residues" evidence="3">
    <location>
        <begin position="93"/>
        <end position="109"/>
    </location>
</feature>
<feature type="region of interest" description="Disordered" evidence="3">
    <location>
        <begin position="324"/>
        <end position="356"/>
    </location>
</feature>
<keyword evidence="2" id="KW-0479">Metal-binding</keyword>
<dbReference type="PANTHER" id="PTHR33400:SF2">
    <property type="entry name" value="ZINC FINGER CCCH DOMAIN-CONTAINING PROTEIN 6"/>
    <property type="match status" value="1"/>
</dbReference>
<comment type="caution">
    <text evidence="5">The sequence shown here is derived from an EMBL/GenBank/DDBJ whole genome shotgun (WGS) entry which is preliminary data.</text>
</comment>
<feature type="region of interest" description="Disordered" evidence="3">
    <location>
        <begin position="187"/>
        <end position="296"/>
    </location>
</feature>
<feature type="region of interest" description="Disordered" evidence="3">
    <location>
        <begin position="80"/>
        <end position="109"/>
    </location>
</feature>
<feature type="region of interest" description="Disordered" evidence="3">
    <location>
        <begin position="688"/>
        <end position="721"/>
    </location>
</feature>
<sequence>MGKQAVERHTMRGITEYAMERHIQKLQANVPTAQGISAIKHNATYTSIEKLLCNRFARQLIDSTHKTKPILFKFPPEVIPESNEPKTGARENLVSSEIESEQSNRSTESFTSEQLEMVVKKYVFGSRKASNPAFIAAQTKFEVLSSTANSCRSIESSHQDIEVESNLGKLSSGADTDDAKGASANLIVVDSPRVGQEPPKGTPDVQRELDSEMGNQAYRLSPEASPGSHMIVPESQGTPSSESSPSTPAYDSGASSSMEQLPEDQKNAKIHNSLGSTRPENIDDEPRDSNSSNSLPHFMHATESARAKLYFWEVCSSVLFKSARTEPRGSKQEKHGSYVSVLESNSKRKPRWQNSDDKRVFATSQSLRPELPLHLRASKDSVCKRSLNWIPSTEQKPRRKSEKEKKIKLFLTEEPPSQVGLSTQDHLQAKTYSASHLNGAAADDFLPPGFEGAQSHHMHVNLPENPVIKWRCPHRFALDFNWQVVAGEESKEVETQNQREVRVLEAVYPRPSSIPTSPCVSADIENCHYDDHLTPQIPITPIEDEDTAIETLSDVLAPFGAPISSQPSVSSASAEESPSTGMVLNVESGVAAATTAALRATNQSNECGNMIDPDLLVKIISNPQLIEKLVTDYGAASGAQNLPRSASPLVPSSYPYPHVNISDPSPSTNRIENGIASMETTSSGAHYAESNRVGVGPSNKQGPIPSVHPASLSPASEFPQKKDVNYYKNLIQQHGGERRGPSQNLNYRYNQLPRPNQQPTNNPKARDLKPRVMKTCSYFNSARGCRNGANCAFQHIISSQNRVSNNSDVPNAKRIKMDERDKQFENTSVPFFT</sequence>
<evidence type="ECO:0000259" key="4">
    <source>
        <dbReference type="PROSITE" id="PS50103"/>
    </source>
</evidence>
<dbReference type="EMBL" id="VEPZ02001409">
    <property type="protein sequence ID" value="KAE8674796.1"/>
    <property type="molecule type" value="Genomic_DNA"/>
</dbReference>
<keyword evidence="6" id="KW-1185">Reference proteome</keyword>
<keyword evidence="2" id="KW-0863">Zinc-finger</keyword>
<reference evidence="5" key="1">
    <citation type="submission" date="2019-09" db="EMBL/GenBank/DDBJ databases">
        <title>Draft genome information of white flower Hibiscus syriacus.</title>
        <authorList>
            <person name="Kim Y.-M."/>
        </authorList>
    </citation>
    <scope>NUCLEOTIDE SEQUENCE [LARGE SCALE GENOMIC DNA]</scope>
    <source>
        <strain evidence="5">YM2019G1</strain>
    </source>
</reference>
<feature type="domain" description="C3H1-type" evidence="4">
    <location>
        <begin position="770"/>
        <end position="798"/>
    </location>
</feature>
<accession>A0A6A2YAX2</accession>
<dbReference type="Proteomes" id="UP000436088">
    <property type="component" value="Unassembled WGS sequence"/>
</dbReference>
<evidence type="ECO:0000313" key="6">
    <source>
        <dbReference type="Proteomes" id="UP000436088"/>
    </source>
</evidence>
<gene>
    <name evidence="5" type="ORF">F3Y22_tig00111715pilonHSYRG00065</name>
</gene>
<dbReference type="AlphaFoldDB" id="A0A6A2YAX2"/>
<dbReference type="PANTHER" id="PTHR33400">
    <property type="entry name" value="ZINC FINGER CCCH DOMAIN-CONTAINING PROTEIN 6-RELATED"/>
    <property type="match status" value="1"/>
</dbReference>
<proteinExistence type="predicted"/>
<dbReference type="PROSITE" id="PS50103">
    <property type="entry name" value="ZF_C3H1"/>
    <property type="match status" value="1"/>
</dbReference>
<organism evidence="5 6">
    <name type="scientific">Hibiscus syriacus</name>
    <name type="common">Rose of Sharon</name>
    <dbReference type="NCBI Taxonomy" id="106335"/>
    <lineage>
        <taxon>Eukaryota</taxon>
        <taxon>Viridiplantae</taxon>
        <taxon>Streptophyta</taxon>
        <taxon>Embryophyta</taxon>
        <taxon>Tracheophyta</taxon>
        <taxon>Spermatophyta</taxon>
        <taxon>Magnoliopsida</taxon>
        <taxon>eudicotyledons</taxon>
        <taxon>Gunneridae</taxon>
        <taxon>Pentapetalae</taxon>
        <taxon>rosids</taxon>
        <taxon>malvids</taxon>
        <taxon>Malvales</taxon>
        <taxon>Malvaceae</taxon>
        <taxon>Malvoideae</taxon>
        <taxon>Hibiscus</taxon>
    </lineage>
</organism>
<protein>
    <recommendedName>
        <fullName evidence="4">C3H1-type domain-containing protein</fullName>
    </recommendedName>
</protein>
<name>A0A6A2YAX2_HIBSY</name>
<evidence type="ECO:0000256" key="3">
    <source>
        <dbReference type="SAM" id="MobiDB-lite"/>
    </source>
</evidence>
<keyword evidence="1" id="KW-0238">DNA-binding</keyword>